<dbReference type="PANTHER" id="PTHR24133">
    <property type="entry name" value="ANKYRIN DOMAIN-CONTAINING"/>
    <property type="match status" value="1"/>
</dbReference>
<dbReference type="PRINTS" id="PR01415">
    <property type="entry name" value="ANKYRIN"/>
</dbReference>
<feature type="repeat" description="ANK" evidence="1">
    <location>
        <begin position="149"/>
        <end position="181"/>
    </location>
</feature>
<gene>
    <name evidence="3" type="ORF">Bpfe_017319</name>
</gene>
<dbReference type="SMART" id="SM00969">
    <property type="entry name" value="SOCS_box"/>
    <property type="match status" value="1"/>
</dbReference>
<dbReference type="CDD" id="cd03587">
    <property type="entry name" value="SOCS"/>
    <property type="match status" value="1"/>
</dbReference>
<dbReference type="SMART" id="SM00248">
    <property type="entry name" value="ANK"/>
    <property type="match status" value="7"/>
</dbReference>
<reference evidence="3" key="1">
    <citation type="journal article" date="2023" name="PLoS Negl. Trop. Dis.">
        <title>A genome sequence for Biomphalaria pfeifferi, the major vector snail for the human-infecting parasite Schistosoma mansoni.</title>
        <authorList>
            <person name="Bu L."/>
            <person name="Lu L."/>
            <person name="Laidemitt M.R."/>
            <person name="Zhang S.M."/>
            <person name="Mutuku M."/>
            <person name="Mkoji G."/>
            <person name="Steinauer M."/>
            <person name="Loker E.S."/>
        </authorList>
    </citation>
    <scope>NUCLEOTIDE SEQUENCE</scope>
    <source>
        <strain evidence="3">KasaAsao</strain>
    </source>
</reference>
<dbReference type="PROSITE" id="PS50225">
    <property type="entry name" value="SOCS"/>
    <property type="match status" value="1"/>
</dbReference>
<feature type="repeat" description="ANK" evidence="1">
    <location>
        <begin position="116"/>
        <end position="148"/>
    </location>
</feature>
<dbReference type="InterPro" id="IPR036036">
    <property type="entry name" value="SOCS_box-like_dom_sf"/>
</dbReference>
<dbReference type="Pfam" id="PF12796">
    <property type="entry name" value="Ank_2"/>
    <property type="match status" value="1"/>
</dbReference>
<dbReference type="InterPro" id="IPR002110">
    <property type="entry name" value="Ankyrin_rpt"/>
</dbReference>
<dbReference type="SUPFAM" id="SSF48403">
    <property type="entry name" value="Ankyrin repeat"/>
    <property type="match status" value="1"/>
</dbReference>
<accession>A0AAD8F766</accession>
<dbReference type="GO" id="GO:0035556">
    <property type="term" value="P:intracellular signal transduction"/>
    <property type="evidence" value="ECO:0007669"/>
    <property type="project" value="InterPro"/>
</dbReference>
<comment type="caution">
    <text evidence="3">The sequence shown here is derived from an EMBL/GenBank/DDBJ whole genome shotgun (WGS) entry which is preliminary data.</text>
</comment>
<dbReference type="Proteomes" id="UP001233172">
    <property type="component" value="Unassembled WGS sequence"/>
</dbReference>
<keyword evidence="1" id="KW-0040">ANK repeat</keyword>
<feature type="domain" description="SOCS box" evidence="2">
    <location>
        <begin position="338"/>
        <end position="381"/>
    </location>
</feature>
<proteinExistence type="predicted"/>
<dbReference type="PROSITE" id="PS50297">
    <property type="entry name" value="ANK_REP_REGION"/>
    <property type="match status" value="4"/>
</dbReference>
<dbReference type="PANTHER" id="PTHR24133:SF40">
    <property type="entry name" value="ANKYRIN REPEAT DOMAIN 44"/>
    <property type="match status" value="1"/>
</dbReference>
<dbReference type="SUPFAM" id="SSF158235">
    <property type="entry name" value="SOCS box-like"/>
    <property type="match status" value="1"/>
</dbReference>
<dbReference type="Gene3D" id="1.25.40.20">
    <property type="entry name" value="Ankyrin repeat-containing domain"/>
    <property type="match status" value="2"/>
</dbReference>
<organism evidence="3 4">
    <name type="scientific">Biomphalaria pfeifferi</name>
    <name type="common">Bloodfluke planorb</name>
    <name type="synonym">Freshwater snail</name>
    <dbReference type="NCBI Taxonomy" id="112525"/>
    <lineage>
        <taxon>Eukaryota</taxon>
        <taxon>Metazoa</taxon>
        <taxon>Spiralia</taxon>
        <taxon>Lophotrochozoa</taxon>
        <taxon>Mollusca</taxon>
        <taxon>Gastropoda</taxon>
        <taxon>Heterobranchia</taxon>
        <taxon>Euthyneura</taxon>
        <taxon>Panpulmonata</taxon>
        <taxon>Hygrophila</taxon>
        <taxon>Lymnaeoidea</taxon>
        <taxon>Planorbidae</taxon>
        <taxon>Biomphalaria</taxon>
    </lineage>
</organism>
<dbReference type="InterPro" id="IPR001496">
    <property type="entry name" value="SOCS_box"/>
</dbReference>
<evidence type="ECO:0000313" key="3">
    <source>
        <dbReference type="EMBL" id="KAK0053163.1"/>
    </source>
</evidence>
<sequence>MEHKDSEESFDPTHLPISYDEPYVTIPKNEDTIFKAVRFNDINSILKRLREAFDINDRHKEIQGDEVYTVQQNTRMVRSLRLKEYTALHMAVIHGTLQIIEILLSNGADINAMDANKFTPLLTAVAVQRPNVVQLLIQRGANVNNASASGRTPLLVGIENTNFVIVHALITAGADPNLSDAQGTTPLFMCFKSKQNVNLEIIDALIQGGAHVNHTNKLGATPLMMAAQLGEIRAAELLLIAGADINKMDVLGKNALHLTSGVKMALFLVNNGATSDYPDKHGFRPIDSAVKVGHYARIRLFLGSDCQRKSDILDNPKLFEARKNFPPFDQWLHEEILEPRNLKRLCRGVIRHCLSPFNTTKISNLPLPGLLKDYLLVKHIDLTYENLIQDKRALI</sequence>
<dbReference type="InterPro" id="IPR036770">
    <property type="entry name" value="Ankyrin_rpt-contain_sf"/>
</dbReference>
<name>A0AAD8F766_BIOPF</name>
<protein>
    <submittedName>
        <fullName evidence="3">Ankyrin-1</fullName>
    </submittedName>
</protein>
<dbReference type="PROSITE" id="PS50088">
    <property type="entry name" value="ANK_REPEAT"/>
    <property type="match status" value="4"/>
</dbReference>
<dbReference type="InterPro" id="IPR052391">
    <property type="entry name" value="E3_Ligase-Neurotoxin"/>
</dbReference>
<dbReference type="Pfam" id="PF07525">
    <property type="entry name" value="SOCS_box"/>
    <property type="match status" value="1"/>
</dbReference>
<dbReference type="EMBL" id="JASAOG010000088">
    <property type="protein sequence ID" value="KAK0053163.1"/>
    <property type="molecule type" value="Genomic_DNA"/>
</dbReference>
<dbReference type="Gene3D" id="1.10.750.20">
    <property type="entry name" value="SOCS box"/>
    <property type="match status" value="1"/>
</dbReference>
<dbReference type="Pfam" id="PF00023">
    <property type="entry name" value="Ank"/>
    <property type="match status" value="1"/>
</dbReference>
<feature type="repeat" description="ANK" evidence="1">
    <location>
        <begin position="218"/>
        <end position="250"/>
    </location>
</feature>
<reference evidence="3" key="2">
    <citation type="submission" date="2023-04" db="EMBL/GenBank/DDBJ databases">
        <authorList>
            <person name="Bu L."/>
            <person name="Lu L."/>
            <person name="Laidemitt M.R."/>
            <person name="Zhang S.M."/>
            <person name="Mutuku M."/>
            <person name="Mkoji G."/>
            <person name="Steinauer M."/>
            <person name="Loker E.S."/>
        </authorList>
    </citation>
    <scope>NUCLEOTIDE SEQUENCE</scope>
    <source>
        <strain evidence="3">KasaAsao</strain>
        <tissue evidence="3">Whole Snail</tissue>
    </source>
</reference>
<evidence type="ECO:0000313" key="4">
    <source>
        <dbReference type="Proteomes" id="UP001233172"/>
    </source>
</evidence>
<keyword evidence="4" id="KW-1185">Reference proteome</keyword>
<feature type="repeat" description="ANK" evidence="1">
    <location>
        <begin position="83"/>
        <end position="115"/>
    </location>
</feature>
<evidence type="ECO:0000259" key="2">
    <source>
        <dbReference type="PROSITE" id="PS50225"/>
    </source>
</evidence>
<evidence type="ECO:0000256" key="1">
    <source>
        <dbReference type="PROSITE-ProRule" id="PRU00023"/>
    </source>
</evidence>
<dbReference type="AlphaFoldDB" id="A0AAD8F766"/>